<evidence type="ECO:0000256" key="6">
    <source>
        <dbReference type="SAM" id="MobiDB-lite"/>
    </source>
</evidence>
<dbReference type="Proteomes" id="UP000018817">
    <property type="component" value="Unassembled WGS sequence"/>
</dbReference>
<organism evidence="7 8">
    <name type="scientific">Phytophthora nicotianae (strain INRA-310)</name>
    <name type="common">Phytophthora parasitica</name>
    <dbReference type="NCBI Taxonomy" id="761204"/>
    <lineage>
        <taxon>Eukaryota</taxon>
        <taxon>Sar</taxon>
        <taxon>Stramenopiles</taxon>
        <taxon>Oomycota</taxon>
        <taxon>Peronosporomycetes</taxon>
        <taxon>Peronosporales</taxon>
        <taxon>Peronosporaceae</taxon>
        <taxon>Phytophthora</taxon>
    </lineage>
</organism>
<comment type="domain">
    <text evidence="5">The RxLR-dEER motif acts to carry the protein into the host cell cytoplasm through binding to cell surface phosphatidylinositol-3-phosphate.</text>
</comment>
<reference evidence="7 8" key="2">
    <citation type="submission" date="2013-11" db="EMBL/GenBank/DDBJ databases">
        <title>The Genome Sequence of Phytophthora parasitica INRA-310.</title>
        <authorList>
            <consortium name="The Broad Institute Genomics Platform"/>
            <person name="Russ C."/>
            <person name="Tyler B."/>
            <person name="Panabieres F."/>
            <person name="Shan W."/>
            <person name="Tripathy S."/>
            <person name="Grunwald N."/>
            <person name="Machado M."/>
            <person name="Johnson C.S."/>
            <person name="Arredondo F."/>
            <person name="Hong C."/>
            <person name="Coffey M."/>
            <person name="Young S.K."/>
            <person name="Zeng Q."/>
            <person name="Gargeya S."/>
            <person name="Fitzgerald M."/>
            <person name="Abouelleil A."/>
            <person name="Alvarado L."/>
            <person name="Chapman S.B."/>
            <person name="Gainer-Dewar J."/>
            <person name="Goldberg J."/>
            <person name="Griggs A."/>
            <person name="Gujja S."/>
            <person name="Hansen M."/>
            <person name="Howarth C."/>
            <person name="Imamovic A."/>
            <person name="Ireland A."/>
            <person name="Larimer J."/>
            <person name="McCowan C."/>
            <person name="Murphy C."/>
            <person name="Pearson M."/>
            <person name="Poon T.W."/>
            <person name="Priest M."/>
            <person name="Roberts A."/>
            <person name="Saif S."/>
            <person name="Shea T."/>
            <person name="Sykes S."/>
            <person name="Wortman J."/>
            <person name="Nusbaum C."/>
            <person name="Birren B."/>
        </authorList>
    </citation>
    <scope>NUCLEOTIDE SEQUENCE [LARGE SCALE GENOMIC DNA]</scope>
    <source>
        <strain evidence="7 8">INRA-310</strain>
    </source>
</reference>
<keyword evidence="3 5" id="KW-0964">Secreted</keyword>
<evidence type="ECO:0000256" key="2">
    <source>
        <dbReference type="ARBA" id="ARBA00010400"/>
    </source>
</evidence>
<evidence type="ECO:0000313" key="7">
    <source>
        <dbReference type="EMBL" id="ETN21678.1"/>
    </source>
</evidence>
<gene>
    <name evidence="7" type="ORF">PPTG_01807</name>
</gene>
<evidence type="ECO:0000256" key="5">
    <source>
        <dbReference type="RuleBase" id="RU367124"/>
    </source>
</evidence>
<evidence type="ECO:0000256" key="1">
    <source>
        <dbReference type="ARBA" id="ARBA00004613"/>
    </source>
</evidence>
<dbReference type="AlphaFoldDB" id="W2R8E9"/>
<protein>
    <recommendedName>
        <fullName evidence="5">RxLR effector protein</fullName>
    </recommendedName>
</protein>
<dbReference type="VEuPathDB" id="FungiDB:PPTG_01807"/>
<evidence type="ECO:0000256" key="3">
    <source>
        <dbReference type="ARBA" id="ARBA00022525"/>
    </source>
</evidence>
<evidence type="ECO:0000256" key="4">
    <source>
        <dbReference type="ARBA" id="ARBA00022729"/>
    </source>
</evidence>
<evidence type="ECO:0000313" key="8">
    <source>
        <dbReference type="Proteomes" id="UP000018817"/>
    </source>
</evidence>
<comment type="subcellular location">
    <subcellularLocation>
        <location evidence="1 5">Secreted</location>
    </subcellularLocation>
</comment>
<proteinExistence type="inferred from homology"/>
<keyword evidence="4" id="KW-0732">Signal</keyword>
<sequence length="138" mass="16160">MVDVKTDLHTMPPATTDPSFTPSETDTKSKRLLRGFDTSSTDTGKFYYYPPRKGNRRPFIEVRLKEALTNPKITRRLYEGWSKRGFTSDKLLQLWARFKPEISTKFIRSSRKVMQCMSRRVLNGKSFEQAITYVRAIR</sequence>
<dbReference type="Pfam" id="PF16810">
    <property type="entry name" value="RXLR"/>
    <property type="match status" value="1"/>
</dbReference>
<dbReference type="EMBL" id="KI669563">
    <property type="protein sequence ID" value="ETN21678.1"/>
    <property type="molecule type" value="Genomic_DNA"/>
</dbReference>
<dbReference type="GO" id="GO:0005576">
    <property type="term" value="C:extracellular region"/>
    <property type="evidence" value="ECO:0007669"/>
    <property type="project" value="UniProtKB-SubCell"/>
</dbReference>
<accession>W2R8E9</accession>
<comment type="function">
    <text evidence="5">Effector that suppresses plant defense responses during pathogen infection.</text>
</comment>
<dbReference type="GeneID" id="20172078"/>
<comment type="similarity">
    <text evidence="2 5">Belongs to the RxLR effector family.</text>
</comment>
<feature type="region of interest" description="Disordered" evidence="6">
    <location>
        <begin position="1"/>
        <end position="28"/>
    </location>
</feature>
<dbReference type="RefSeq" id="XP_008893442.1">
    <property type="nucleotide sequence ID" value="XM_008895194.1"/>
</dbReference>
<reference evidence="8" key="1">
    <citation type="submission" date="2011-12" db="EMBL/GenBank/DDBJ databases">
        <authorList>
            <consortium name="The Broad Institute Genome Sequencing Platform"/>
            <person name="Russ C."/>
            <person name="Tyler B."/>
            <person name="Panabieres F."/>
            <person name="Shan W."/>
            <person name="Tripathy S."/>
            <person name="Grunwald N."/>
            <person name="Machado M."/>
            <person name="Young S.K."/>
            <person name="Zeng Q."/>
            <person name="Gargeya S."/>
            <person name="Fitzgerald M."/>
            <person name="Haas B."/>
            <person name="Abouelleil A."/>
            <person name="Alvarado L."/>
            <person name="Arachchi H.M."/>
            <person name="Berlin A."/>
            <person name="Chapman S.B."/>
            <person name="Gearin G."/>
            <person name="Goldberg J."/>
            <person name="Griggs A."/>
            <person name="Gujja S."/>
            <person name="Hansen M."/>
            <person name="Heiman D."/>
            <person name="Howarth C."/>
            <person name="Larimer J."/>
            <person name="Lui A."/>
            <person name="MacDonald P.J.P."/>
            <person name="McCowen C."/>
            <person name="Montmayeur A."/>
            <person name="Murphy C."/>
            <person name="Neiman D."/>
            <person name="Pearson M."/>
            <person name="Priest M."/>
            <person name="Roberts A."/>
            <person name="Saif S."/>
            <person name="Shea T."/>
            <person name="Sisk P."/>
            <person name="Stolte C."/>
            <person name="Sykes S."/>
            <person name="Wortman J."/>
            <person name="Nusbaum C."/>
            <person name="Birren B."/>
        </authorList>
    </citation>
    <scope>NUCLEOTIDE SEQUENCE [LARGE SCALE GENOMIC DNA]</scope>
    <source>
        <strain evidence="8">INRA-310</strain>
    </source>
</reference>
<name>W2R8E9_PHYN3</name>
<dbReference type="InterPro" id="IPR031825">
    <property type="entry name" value="RXLR"/>
</dbReference>